<sequence>MYRLYLNTMSPYGAKSCAMIGYAGLPCEVKIQNIVSRFATIKRLTGKTMIPVLRRGEWAINDSSRIARFVQERTDRPLLPGDPALAPICWLLEDFADEWIALWMLASRWTHERDVEAMEEGVGKELTGGLPLVSSAVGRIAASGIQSLIKKGGAAEVNRAALERSRDRLLQALESLLETPPQYLFEAYPTMADFAFFGPLSQYASDPTGRDKMRMYPNVGEYLECMERMKLPHPSVSAHEAPSREVGALAPLFAEFLGTYWRVLLANHRAYSTPERPERTSVELLDGEAFSFRPSGYYVARLEFVLSQLDAAYAEREELFGGKGLEIEHALVQQVAKLTDYEAGRELLRGYAHIGKPAK</sequence>
<dbReference type="InterPro" id="IPR004045">
    <property type="entry name" value="Glutathione_S-Trfase_N"/>
</dbReference>
<dbReference type="SUPFAM" id="SSF47616">
    <property type="entry name" value="GST C-terminal domain-like"/>
    <property type="match status" value="1"/>
</dbReference>
<dbReference type="EMBL" id="CP041186">
    <property type="protein sequence ID" value="QDG50096.1"/>
    <property type="molecule type" value="Genomic_DNA"/>
</dbReference>
<dbReference type="AlphaFoldDB" id="A0A4Y6PP42"/>
<keyword evidence="3" id="KW-1185">Reference proteome</keyword>
<dbReference type="PANTHER" id="PTHR12289">
    <property type="entry name" value="METAXIN RELATED"/>
    <property type="match status" value="1"/>
</dbReference>
<dbReference type="RefSeq" id="WP_141196592.1">
    <property type="nucleotide sequence ID" value="NZ_CP041186.1"/>
</dbReference>
<dbReference type="Pfam" id="PF13410">
    <property type="entry name" value="GST_C_2"/>
    <property type="match status" value="1"/>
</dbReference>
<dbReference type="InterPro" id="IPR050931">
    <property type="entry name" value="Mito_Protein_Transport_Metaxin"/>
</dbReference>
<dbReference type="GO" id="GO:0005737">
    <property type="term" value="C:cytoplasm"/>
    <property type="evidence" value="ECO:0007669"/>
    <property type="project" value="TreeGrafter"/>
</dbReference>
<accession>A0A4Y6PP42</accession>
<reference evidence="2 3" key="1">
    <citation type="submission" date="2019-06" db="EMBL/GenBank/DDBJ databases">
        <title>Persicimonas caeni gen. nov., sp. nov., a predatory bacterium isolated from solar saltern.</title>
        <authorList>
            <person name="Wang S."/>
        </authorList>
    </citation>
    <scope>NUCLEOTIDE SEQUENCE [LARGE SCALE GENOMIC DNA]</scope>
    <source>
        <strain evidence="2 3">YN101</strain>
    </source>
</reference>
<dbReference type="OrthoDB" id="7054557at2"/>
<dbReference type="Proteomes" id="UP000315995">
    <property type="component" value="Chromosome"/>
</dbReference>
<dbReference type="CDD" id="cd00570">
    <property type="entry name" value="GST_N_family"/>
    <property type="match status" value="1"/>
</dbReference>
<dbReference type="InterPro" id="IPR036249">
    <property type="entry name" value="Thioredoxin-like_sf"/>
</dbReference>
<evidence type="ECO:0000313" key="2">
    <source>
        <dbReference type="EMBL" id="QDG50096.1"/>
    </source>
</evidence>
<evidence type="ECO:0000259" key="1">
    <source>
        <dbReference type="Pfam" id="PF13417"/>
    </source>
</evidence>
<proteinExistence type="predicted"/>
<dbReference type="Pfam" id="PF13417">
    <property type="entry name" value="GST_N_3"/>
    <property type="match status" value="1"/>
</dbReference>
<dbReference type="SUPFAM" id="SSF52833">
    <property type="entry name" value="Thioredoxin-like"/>
    <property type="match status" value="1"/>
</dbReference>
<feature type="domain" description="GST N-terminal" evidence="1">
    <location>
        <begin position="8"/>
        <end position="75"/>
    </location>
</feature>
<organism evidence="2 3">
    <name type="scientific">Persicimonas caeni</name>
    <dbReference type="NCBI Taxonomy" id="2292766"/>
    <lineage>
        <taxon>Bacteria</taxon>
        <taxon>Deltaproteobacteria</taxon>
        <taxon>Bradymonadales</taxon>
        <taxon>Bradymonadaceae</taxon>
        <taxon>Persicimonas</taxon>
    </lineage>
</organism>
<dbReference type="InterPro" id="IPR036282">
    <property type="entry name" value="Glutathione-S-Trfase_C_sf"/>
</dbReference>
<evidence type="ECO:0000313" key="3">
    <source>
        <dbReference type="Proteomes" id="UP000315995"/>
    </source>
</evidence>
<dbReference type="PANTHER" id="PTHR12289:SF67">
    <property type="match status" value="1"/>
</dbReference>
<dbReference type="Gene3D" id="3.40.30.10">
    <property type="entry name" value="Glutaredoxin"/>
    <property type="match status" value="1"/>
</dbReference>
<name>A0A4Y6PP42_PERCE</name>
<gene>
    <name evidence="2" type="ORF">FIV42_04905</name>
</gene>
<accession>A0A5B8Y1Q2</accession>
<protein>
    <recommendedName>
        <fullName evidence="1">GST N-terminal domain-containing protein</fullName>
    </recommendedName>
</protein>